<sequence length="131" mass="14874">MKKVSKPKLTVRNQPGRGPKVSLLQPESAKEDHAEQMANLEATIEQVAKKFANLPDDSDRNQTMDADTYDYVDQRTQTSSYSVSSFEKISIAPEANLVSIYNPRQMRTISKIEAKIDIETKPRNEMERVTN</sequence>
<dbReference type="WBParaSite" id="nRc.2.0.1.t31138-RA">
    <property type="protein sequence ID" value="nRc.2.0.1.t31138-RA"/>
    <property type="gene ID" value="nRc.2.0.1.g31138"/>
</dbReference>
<evidence type="ECO:0000313" key="3">
    <source>
        <dbReference type="WBParaSite" id="nRc.2.0.1.t31138-RA"/>
    </source>
</evidence>
<feature type="region of interest" description="Disordered" evidence="1">
    <location>
        <begin position="1"/>
        <end position="34"/>
    </location>
</feature>
<dbReference type="Proteomes" id="UP000887565">
    <property type="component" value="Unplaced"/>
</dbReference>
<evidence type="ECO:0000256" key="1">
    <source>
        <dbReference type="SAM" id="MobiDB-lite"/>
    </source>
</evidence>
<protein>
    <submittedName>
        <fullName evidence="3">Uncharacterized protein</fullName>
    </submittedName>
</protein>
<dbReference type="AlphaFoldDB" id="A0A915JZR3"/>
<reference evidence="3" key="1">
    <citation type="submission" date="2022-11" db="UniProtKB">
        <authorList>
            <consortium name="WormBaseParasite"/>
        </authorList>
    </citation>
    <scope>IDENTIFICATION</scope>
</reference>
<keyword evidence="2" id="KW-1185">Reference proteome</keyword>
<proteinExistence type="predicted"/>
<evidence type="ECO:0000313" key="2">
    <source>
        <dbReference type="Proteomes" id="UP000887565"/>
    </source>
</evidence>
<accession>A0A915JZR3</accession>
<name>A0A915JZR3_ROMCU</name>
<organism evidence="2 3">
    <name type="scientific">Romanomermis culicivorax</name>
    <name type="common">Nematode worm</name>
    <dbReference type="NCBI Taxonomy" id="13658"/>
    <lineage>
        <taxon>Eukaryota</taxon>
        <taxon>Metazoa</taxon>
        <taxon>Ecdysozoa</taxon>
        <taxon>Nematoda</taxon>
        <taxon>Enoplea</taxon>
        <taxon>Dorylaimia</taxon>
        <taxon>Mermithida</taxon>
        <taxon>Mermithoidea</taxon>
        <taxon>Mermithidae</taxon>
        <taxon>Romanomermis</taxon>
    </lineage>
</organism>